<organism evidence="10 11">
    <name type="scientific">Candidatus Comchoanobacter bicostacola</name>
    <dbReference type="NCBI Taxonomy" id="2919598"/>
    <lineage>
        <taxon>Bacteria</taxon>
        <taxon>Pseudomonadati</taxon>
        <taxon>Pseudomonadota</taxon>
        <taxon>Gammaproteobacteria</taxon>
        <taxon>Candidatus Comchoanobacterales</taxon>
        <taxon>Candidatus Comchoanobacteraceae</taxon>
        <taxon>Candidatus Comchoanobacter</taxon>
    </lineage>
</organism>
<dbReference type="NCBIfam" id="NF004739">
    <property type="entry name" value="PRK06075.1"/>
    <property type="match status" value="1"/>
</dbReference>
<dbReference type="Pfam" id="PF00374">
    <property type="entry name" value="NiFeSe_Hases"/>
    <property type="match status" value="1"/>
</dbReference>
<evidence type="ECO:0000313" key="11">
    <source>
        <dbReference type="Proteomes" id="UP001055955"/>
    </source>
</evidence>
<dbReference type="InterPro" id="IPR029014">
    <property type="entry name" value="NiFe-Hase_large"/>
</dbReference>
<keyword evidence="7" id="KW-1003">Cell membrane</keyword>
<dbReference type="SUPFAM" id="SSF56762">
    <property type="entry name" value="HydB/Nqo4-like"/>
    <property type="match status" value="1"/>
</dbReference>
<evidence type="ECO:0000256" key="8">
    <source>
        <dbReference type="RuleBase" id="RU003685"/>
    </source>
</evidence>
<dbReference type="Gene3D" id="1.10.645.10">
    <property type="entry name" value="Cytochrome-c3 Hydrogenase, chain B"/>
    <property type="match status" value="1"/>
</dbReference>
<sequence length="417" mass="47442">MAKEHSYTINFGPQHPAAHGVLRLLITLEGETVQSIDPHIGLLHRGTEKLMEHKTYLQSGGYFDRFCYVSMMANEHAYVMALEKMLAIKVPERAEYIRVLFAEITRLMNHLIWLGAYGLDLGAMSVFLYCFRDRDDLLAMYEAASGARMHANYFRVGGVWRDLPHTMPKYQSSSWKSKKKLADLNADRQGSLLDFIESFIERFPGRIDDYETLLTDNRIWKQRTQGVGVVSKERAMSLGFTGHMLRSTGVAWDLRKTQPYSVYDKLTFDVPVGVNGDCYDRYIIRIAEMRESVKIMKQCVDWLREHPGPILADAPKVVPPSRDHMKDNMEAMIHHFKLHTEGFSLPRGEVYSAVEHPKGEFGVYIVSDGANMPYRIKVRAAGFPHLAAISELCKGHLLADVVTILSSLDIVLGEVDR</sequence>
<evidence type="ECO:0000256" key="7">
    <source>
        <dbReference type="HAMAP-Rule" id="MF_01358"/>
    </source>
</evidence>
<dbReference type="Pfam" id="PF00346">
    <property type="entry name" value="Complex1_49kDa"/>
    <property type="match status" value="1"/>
</dbReference>
<evidence type="ECO:0000256" key="6">
    <source>
        <dbReference type="ARBA" id="ARBA00023027"/>
    </source>
</evidence>
<proteinExistence type="inferred from homology"/>
<gene>
    <name evidence="7" type="primary">nuoD</name>
    <name evidence="10" type="ORF">MMH89_01290</name>
</gene>
<dbReference type="EMBL" id="CP092900">
    <property type="protein sequence ID" value="UTC24786.1"/>
    <property type="molecule type" value="Genomic_DNA"/>
</dbReference>
<keyword evidence="7" id="KW-0830">Ubiquinone</keyword>
<evidence type="ECO:0000259" key="9">
    <source>
        <dbReference type="Pfam" id="PF00346"/>
    </source>
</evidence>
<keyword evidence="5 7" id="KW-1278">Translocase</keyword>
<evidence type="ECO:0000256" key="5">
    <source>
        <dbReference type="ARBA" id="ARBA00022967"/>
    </source>
</evidence>
<evidence type="ECO:0000256" key="3">
    <source>
        <dbReference type="ARBA" id="ARBA00022448"/>
    </source>
</evidence>
<keyword evidence="4 7" id="KW-0874">Quinone</keyword>
<keyword evidence="7" id="KW-0472">Membrane</keyword>
<comment type="catalytic activity">
    <reaction evidence="7">
        <text>a quinone + NADH + 5 H(+)(in) = a quinol + NAD(+) + 4 H(+)(out)</text>
        <dbReference type="Rhea" id="RHEA:57888"/>
        <dbReference type="ChEBI" id="CHEBI:15378"/>
        <dbReference type="ChEBI" id="CHEBI:24646"/>
        <dbReference type="ChEBI" id="CHEBI:57540"/>
        <dbReference type="ChEBI" id="CHEBI:57945"/>
        <dbReference type="ChEBI" id="CHEBI:132124"/>
    </reaction>
</comment>
<evidence type="ECO:0000313" key="10">
    <source>
        <dbReference type="EMBL" id="UTC24786.1"/>
    </source>
</evidence>
<comment type="subunit">
    <text evidence="7">NDH-1 is composed of 14 different subunits. Subunits NuoB, C, D, E, F, and G constitute the peripheral sector of the complex.</text>
</comment>
<dbReference type="PANTHER" id="PTHR11993">
    <property type="entry name" value="NADH-UBIQUINONE OXIDOREDUCTASE 49 KDA SUBUNIT"/>
    <property type="match status" value="1"/>
</dbReference>
<reference evidence="10 11" key="1">
    <citation type="journal article" date="2022" name="Nat. Microbiol.">
        <title>The microbiome of a bacterivorous marine choanoflagellate contains a resource-demanding obligate bacterial associate.</title>
        <authorList>
            <person name="Needham D.M."/>
            <person name="Poirier C."/>
            <person name="Bachy C."/>
            <person name="George E.E."/>
            <person name="Wilken S."/>
            <person name="Yung C.C.M."/>
            <person name="Limardo A.J."/>
            <person name="Morando M."/>
            <person name="Sudek L."/>
            <person name="Malmstrom R.R."/>
            <person name="Keeling P.J."/>
            <person name="Santoro A.E."/>
            <person name="Worden A.Z."/>
        </authorList>
    </citation>
    <scope>NUCLEOTIDE SEQUENCE [LARGE SCALE GENOMIC DNA]</scope>
    <source>
        <strain evidence="10 11">Comchoano-1</strain>
    </source>
</reference>
<protein>
    <recommendedName>
        <fullName evidence="7">NADH-quinone oxidoreductase subunit D</fullName>
        <ecNumber evidence="7">7.1.1.-</ecNumber>
    </recommendedName>
    <alternativeName>
        <fullName evidence="7">NADH dehydrogenase I subunit D</fullName>
    </alternativeName>
    <alternativeName>
        <fullName evidence="7">NDH-1 subunit D</fullName>
    </alternativeName>
</protein>
<keyword evidence="3 7" id="KW-0813">Transport</keyword>
<comment type="subcellular location">
    <subcellularLocation>
        <location evidence="7">Cell membrane</location>
        <topology evidence="7">Peripheral membrane protein</topology>
        <orientation evidence="7">Cytoplasmic side</orientation>
    </subcellularLocation>
</comment>
<dbReference type="PROSITE" id="PS00535">
    <property type="entry name" value="COMPLEX1_49K"/>
    <property type="match status" value="1"/>
</dbReference>
<dbReference type="InterPro" id="IPR001135">
    <property type="entry name" value="NADH_Q_OxRdtase_suD"/>
</dbReference>
<dbReference type="InterPro" id="IPR022885">
    <property type="entry name" value="NDH1_su_D/H"/>
</dbReference>
<evidence type="ECO:0000256" key="4">
    <source>
        <dbReference type="ARBA" id="ARBA00022719"/>
    </source>
</evidence>
<dbReference type="NCBIfam" id="TIGR01962">
    <property type="entry name" value="NuoD"/>
    <property type="match status" value="1"/>
</dbReference>
<evidence type="ECO:0000256" key="1">
    <source>
        <dbReference type="ARBA" id="ARBA00002378"/>
    </source>
</evidence>
<evidence type="ECO:0000256" key="2">
    <source>
        <dbReference type="ARBA" id="ARBA00005769"/>
    </source>
</evidence>
<dbReference type="EC" id="7.1.1.-" evidence="7"/>
<keyword evidence="11" id="KW-1185">Reference proteome</keyword>
<comment type="similarity">
    <text evidence="2 7 8">Belongs to the complex I 49 kDa subunit family.</text>
</comment>
<accession>A0ABY5DKJ0</accession>
<name>A0ABY5DKJ0_9GAMM</name>
<comment type="function">
    <text evidence="1 7">NDH-1 shuttles electrons from NADH, via FMN and iron-sulfur (Fe-S) centers, to quinones in the respiratory chain. The immediate electron acceptor for the enzyme in this species is believed to be ubiquinone. Couples the redox reaction to proton translocation (for every two electrons transferred, four hydrogen ions are translocated across the cytoplasmic membrane), and thus conserves the redox energy in a proton gradient.</text>
</comment>
<dbReference type="RefSeq" id="WP_258568575.1">
    <property type="nucleotide sequence ID" value="NZ_CP092900.1"/>
</dbReference>
<dbReference type="PANTHER" id="PTHR11993:SF10">
    <property type="entry name" value="NADH DEHYDROGENASE [UBIQUINONE] IRON-SULFUR PROTEIN 2, MITOCHONDRIAL"/>
    <property type="match status" value="1"/>
</dbReference>
<keyword evidence="6 7" id="KW-0520">NAD</keyword>
<dbReference type="Proteomes" id="UP001055955">
    <property type="component" value="Chromosome"/>
</dbReference>
<dbReference type="InterPro" id="IPR001501">
    <property type="entry name" value="Ni-dep_hyd_lsu"/>
</dbReference>
<dbReference type="InterPro" id="IPR014029">
    <property type="entry name" value="NADH_UbQ_OxRdtase_49kDa_CS"/>
</dbReference>
<dbReference type="HAMAP" id="MF_01358">
    <property type="entry name" value="NDH1_NuoD"/>
    <property type="match status" value="1"/>
</dbReference>
<feature type="domain" description="NADH-quinone oxidoreductase subunit D" evidence="9">
    <location>
        <begin position="120"/>
        <end position="417"/>
    </location>
</feature>